<feature type="domain" description="Prephenate/arogenate dehydrogenase" evidence="2">
    <location>
        <begin position="13"/>
        <end position="302"/>
    </location>
</feature>
<dbReference type="Pfam" id="PF02153">
    <property type="entry name" value="PDH_N"/>
    <property type="match status" value="1"/>
</dbReference>
<evidence type="ECO:0000256" key="1">
    <source>
        <dbReference type="ARBA" id="ARBA00023002"/>
    </source>
</evidence>
<keyword evidence="4" id="KW-1185">Reference proteome</keyword>
<dbReference type="Gene3D" id="1.10.3660.10">
    <property type="entry name" value="6-phosphogluconate dehydrogenase C-terminal like domain"/>
    <property type="match status" value="1"/>
</dbReference>
<dbReference type="SUPFAM" id="SSF48179">
    <property type="entry name" value="6-phosphogluconate dehydrogenase C-terminal domain-like"/>
    <property type="match status" value="1"/>
</dbReference>
<dbReference type="InterPro" id="IPR008927">
    <property type="entry name" value="6-PGluconate_DH-like_C_sf"/>
</dbReference>
<dbReference type="InterPro" id="IPR036291">
    <property type="entry name" value="NAD(P)-bd_dom_sf"/>
</dbReference>
<dbReference type="PROSITE" id="PS51176">
    <property type="entry name" value="PDH_ADH"/>
    <property type="match status" value="1"/>
</dbReference>
<dbReference type="InterPro" id="IPR046825">
    <property type="entry name" value="PDH_C"/>
</dbReference>
<dbReference type="Pfam" id="PF20463">
    <property type="entry name" value="PDH_C"/>
    <property type="match status" value="1"/>
</dbReference>
<gene>
    <name evidence="3" type="ORF">FO470_00860</name>
</gene>
<keyword evidence="1" id="KW-0560">Oxidoreductase</keyword>
<accession>A0ABY3DTW8</accession>
<comment type="caution">
    <text evidence="3">The sequence shown here is derived from an EMBL/GenBank/DDBJ whole genome shotgun (WGS) entry which is preliminary data.</text>
</comment>
<dbReference type="EMBL" id="VMBP01000001">
    <property type="protein sequence ID" value="TSJ63887.1"/>
    <property type="molecule type" value="Genomic_DNA"/>
</dbReference>
<dbReference type="PANTHER" id="PTHR21363:SF0">
    <property type="entry name" value="PREPHENATE DEHYDROGENASE [NADP(+)]"/>
    <property type="match status" value="1"/>
</dbReference>
<organism evidence="3 4">
    <name type="scientific">Ancylobacter moscoviensis</name>
    <dbReference type="NCBI Taxonomy" id="2597768"/>
    <lineage>
        <taxon>Bacteria</taxon>
        <taxon>Pseudomonadati</taxon>
        <taxon>Pseudomonadota</taxon>
        <taxon>Alphaproteobacteria</taxon>
        <taxon>Hyphomicrobiales</taxon>
        <taxon>Xanthobacteraceae</taxon>
        <taxon>Ancylobacter</taxon>
    </lineage>
</organism>
<dbReference type="Gene3D" id="3.40.50.720">
    <property type="entry name" value="NAD(P)-binding Rossmann-like Domain"/>
    <property type="match status" value="1"/>
</dbReference>
<dbReference type="PANTHER" id="PTHR21363">
    <property type="entry name" value="PREPHENATE DEHYDROGENASE"/>
    <property type="match status" value="1"/>
</dbReference>
<dbReference type="Proteomes" id="UP000315321">
    <property type="component" value="Unassembled WGS sequence"/>
</dbReference>
<dbReference type="InterPro" id="IPR050812">
    <property type="entry name" value="Preph/Arog_dehydrog"/>
</dbReference>
<dbReference type="SUPFAM" id="SSF51735">
    <property type="entry name" value="NAD(P)-binding Rossmann-fold domains"/>
    <property type="match status" value="1"/>
</dbReference>
<dbReference type="InterPro" id="IPR046826">
    <property type="entry name" value="PDH_N"/>
</dbReference>
<evidence type="ECO:0000259" key="2">
    <source>
        <dbReference type="PROSITE" id="PS51176"/>
    </source>
</evidence>
<sequence length="311" mass="32850">MVLDPPLASPIVGRLTVIGIGLIGSSILHAARARGLAGTRVAYDASPAVRERALALGLADLVASTPEQAVRDADIVILCVPVGAMGTVAAEIGPHLKPGAIVSDVGSVKGAVLAALRAHLPEGVHIVPGHPVAGTEYSGPDAGFATLFKNRWSILTPPEGADEGAVATLTALWTAMGANVETMTADHHDLVLAITSHVPHLIAYNIVGTAADLEAVTQSEVIKYSAGGFRDFTRIAASDPTMWRDVFLNNREAVLEVLGRFTEDLIALQRSIRWAEGDKLFDLFTRTRAIRRSIIEIGQETDAPDFGRAHD</sequence>
<name>A0ABY3DTW8_9HYPH</name>
<evidence type="ECO:0000313" key="4">
    <source>
        <dbReference type="Proteomes" id="UP000315321"/>
    </source>
</evidence>
<dbReference type="NCBIfam" id="NF005694">
    <property type="entry name" value="PRK07502.1"/>
    <property type="match status" value="1"/>
</dbReference>
<proteinExistence type="predicted"/>
<evidence type="ECO:0000313" key="3">
    <source>
        <dbReference type="EMBL" id="TSJ63887.1"/>
    </source>
</evidence>
<dbReference type="InterPro" id="IPR003099">
    <property type="entry name" value="Prephen_DH"/>
</dbReference>
<protein>
    <submittedName>
        <fullName evidence="3">Prephenate/arogenate dehydrogenase family protein</fullName>
    </submittedName>
</protein>
<dbReference type="RefSeq" id="WP_144341043.1">
    <property type="nucleotide sequence ID" value="NZ_VMBP01000001.1"/>
</dbReference>
<reference evidence="3 4" key="1">
    <citation type="submission" date="2019-07" db="EMBL/GenBank/DDBJ databases">
        <authorList>
            <person name="Grouzdev D.S."/>
        </authorList>
    </citation>
    <scope>NUCLEOTIDE SEQUENCE [LARGE SCALE GENOMIC DNA]</scope>
    <source>
        <strain evidence="3 4">3C</strain>
    </source>
</reference>